<feature type="compositionally biased region" description="Basic and acidic residues" evidence="1">
    <location>
        <begin position="207"/>
        <end position="220"/>
    </location>
</feature>
<accession>A0AAV7MAM3</accession>
<gene>
    <name evidence="2" type="ORF">NDU88_005860</name>
</gene>
<sequence length="329" mass="35844">MPRTPCACSTDRCRRFTVFWRLPQGSWPRGQAPEGAARRIERGARPRAVLFLLLTERNPCRFLGVAVGVWDVRMAPKPSRTPRSLRARQSQDPGGTRKDKKLPVPGLKEHSNLYAKGALQKTTDMEKDTRNSVPTMFTSMMRIKQMPTEKAVRDSQSSVPGVYGGQESVAAISLEVLTPICDAGVMEPASLETTSTSPGNSGEVEVGGEKSSEQEPKELKQGLQESNPEKCNVQSCALSSKANAQQAEGMAKHLTTHETITPASAQRGKEAKPANSDQGPFDAAESFFSLSDQSRDSDLDEEIPLTDSDIEGSSAASIWVSNYSTCRRK</sequence>
<keyword evidence="3" id="KW-1185">Reference proteome</keyword>
<proteinExistence type="predicted"/>
<reference evidence="2" key="1">
    <citation type="journal article" date="2022" name="bioRxiv">
        <title>Sequencing and chromosome-scale assembly of the giantPleurodeles waltlgenome.</title>
        <authorList>
            <person name="Brown T."/>
            <person name="Elewa A."/>
            <person name="Iarovenko S."/>
            <person name="Subramanian E."/>
            <person name="Araus A.J."/>
            <person name="Petzold A."/>
            <person name="Susuki M."/>
            <person name="Suzuki K.-i.T."/>
            <person name="Hayashi T."/>
            <person name="Toyoda A."/>
            <person name="Oliveira C."/>
            <person name="Osipova E."/>
            <person name="Leigh N.D."/>
            <person name="Simon A."/>
            <person name="Yun M.H."/>
        </authorList>
    </citation>
    <scope>NUCLEOTIDE SEQUENCE</scope>
    <source>
        <strain evidence="2">20211129_DDA</strain>
        <tissue evidence="2">Liver</tissue>
    </source>
</reference>
<evidence type="ECO:0000313" key="3">
    <source>
        <dbReference type="Proteomes" id="UP001066276"/>
    </source>
</evidence>
<comment type="caution">
    <text evidence="2">The sequence shown here is derived from an EMBL/GenBank/DDBJ whole genome shotgun (WGS) entry which is preliminary data.</text>
</comment>
<organism evidence="2 3">
    <name type="scientific">Pleurodeles waltl</name>
    <name type="common">Iberian ribbed newt</name>
    <dbReference type="NCBI Taxonomy" id="8319"/>
    <lineage>
        <taxon>Eukaryota</taxon>
        <taxon>Metazoa</taxon>
        <taxon>Chordata</taxon>
        <taxon>Craniata</taxon>
        <taxon>Vertebrata</taxon>
        <taxon>Euteleostomi</taxon>
        <taxon>Amphibia</taxon>
        <taxon>Batrachia</taxon>
        <taxon>Caudata</taxon>
        <taxon>Salamandroidea</taxon>
        <taxon>Salamandridae</taxon>
        <taxon>Pleurodelinae</taxon>
        <taxon>Pleurodeles</taxon>
    </lineage>
</organism>
<dbReference type="AlphaFoldDB" id="A0AAV7MAM3"/>
<dbReference type="EMBL" id="JANPWB010000014">
    <property type="protein sequence ID" value="KAJ1100785.1"/>
    <property type="molecule type" value="Genomic_DNA"/>
</dbReference>
<protein>
    <submittedName>
        <fullName evidence="2">Uncharacterized protein</fullName>
    </submittedName>
</protein>
<feature type="region of interest" description="Disordered" evidence="1">
    <location>
        <begin position="262"/>
        <end position="308"/>
    </location>
</feature>
<evidence type="ECO:0000313" key="2">
    <source>
        <dbReference type="EMBL" id="KAJ1100785.1"/>
    </source>
</evidence>
<feature type="region of interest" description="Disordered" evidence="1">
    <location>
        <begin position="190"/>
        <end position="229"/>
    </location>
</feature>
<evidence type="ECO:0000256" key="1">
    <source>
        <dbReference type="SAM" id="MobiDB-lite"/>
    </source>
</evidence>
<dbReference type="Proteomes" id="UP001066276">
    <property type="component" value="Chromosome 10"/>
</dbReference>
<name>A0AAV7MAM3_PLEWA</name>
<feature type="compositionally biased region" description="Acidic residues" evidence="1">
    <location>
        <begin position="298"/>
        <end position="308"/>
    </location>
</feature>
<feature type="region of interest" description="Disordered" evidence="1">
    <location>
        <begin position="75"/>
        <end position="128"/>
    </location>
</feature>